<accession>A0AAD5R4M0</accession>
<dbReference type="Proteomes" id="UP001196413">
    <property type="component" value="Unassembled WGS sequence"/>
</dbReference>
<evidence type="ECO:0000313" key="3">
    <source>
        <dbReference type="Proteomes" id="UP001196413"/>
    </source>
</evidence>
<feature type="signal peptide" evidence="1">
    <location>
        <begin position="1"/>
        <end position="22"/>
    </location>
</feature>
<dbReference type="EMBL" id="JAHQIW010006600">
    <property type="protein sequence ID" value="KAJ1369565.1"/>
    <property type="molecule type" value="Genomic_DNA"/>
</dbReference>
<comment type="caution">
    <text evidence="2">The sequence shown here is derived from an EMBL/GenBank/DDBJ whole genome shotgun (WGS) entry which is preliminary data.</text>
</comment>
<dbReference type="AlphaFoldDB" id="A0AAD5R4M0"/>
<gene>
    <name evidence="2" type="ORF">KIN20_031051</name>
</gene>
<evidence type="ECO:0000313" key="2">
    <source>
        <dbReference type="EMBL" id="KAJ1369565.1"/>
    </source>
</evidence>
<feature type="chain" id="PRO_5042297618" evidence="1">
    <location>
        <begin position="23"/>
        <end position="230"/>
    </location>
</feature>
<reference evidence="2" key="1">
    <citation type="submission" date="2021-06" db="EMBL/GenBank/DDBJ databases">
        <title>Parelaphostrongylus tenuis whole genome reference sequence.</title>
        <authorList>
            <person name="Garwood T.J."/>
            <person name="Larsen P.A."/>
            <person name="Fountain-Jones N.M."/>
            <person name="Garbe J.R."/>
            <person name="Macchietto M.G."/>
            <person name="Kania S.A."/>
            <person name="Gerhold R.W."/>
            <person name="Richards J.E."/>
            <person name="Wolf T.M."/>
        </authorList>
    </citation>
    <scope>NUCLEOTIDE SEQUENCE</scope>
    <source>
        <strain evidence="2">MNPRO001-30</strain>
        <tissue evidence="2">Meninges</tissue>
    </source>
</reference>
<protein>
    <submittedName>
        <fullName evidence="2">Uncharacterized protein</fullName>
    </submittedName>
</protein>
<keyword evidence="1" id="KW-0732">Signal</keyword>
<dbReference type="PROSITE" id="PS51257">
    <property type="entry name" value="PROKAR_LIPOPROTEIN"/>
    <property type="match status" value="1"/>
</dbReference>
<proteinExistence type="predicted"/>
<name>A0AAD5R4M0_PARTN</name>
<keyword evidence="3" id="KW-1185">Reference proteome</keyword>
<sequence>MERLSTTICITTLLATISTVLGCGVVPAGQGKARGFVAAGTRPFTVTGFTTLPVAMVYSTSPNIQARFPGIAPNEAAARGFVHRLIFDILERQGRSALLTDAVISAILDQLNVTINYTPMNCQMSVSPMDMHAQKTDPSCIIEGDTVTGICVIEKGNNKMCTTPEMGEVTITPINDAFLTIPGTLSTTNIIMANWSRMMWQSVLDRAVRMLALGPFGFPFSSARVTVGGN</sequence>
<organism evidence="2 3">
    <name type="scientific">Parelaphostrongylus tenuis</name>
    <name type="common">Meningeal worm</name>
    <dbReference type="NCBI Taxonomy" id="148309"/>
    <lineage>
        <taxon>Eukaryota</taxon>
        <taxon>Metazoa</taxon>
        <taxon>Ecdysozoa</taxon>
        <taxon>Nematoda</taxon>
        <taxon>Chromadorea</taxon>
        <taxon>Rhabditida</taxon>
        <taxon>Rhabditina</taxon>
        <taxon>Rhabditomorpha</taxon>
        <taxon>Strongyloidea</taxon>
        <taxon>Metastrongylidae</taxon>
        <taxon>Parelaphostrongylus</taxon>
    </lineage>
</organism>
<evidence type="ECO:0000256" key="1">
    <source>
        <dbReference type="SAM" id="SignalP"/>
    </source>
</evidence>